<comment type="caution">
    <text evidence="1">The sequence shown here is derived from an EMBL/GenBank/DDBJ whole genome shotgun (WGS) entry which is preliminary data.</text>
</comment>
<keyword evidence="2" id="KW-1185">Reference proteome</keyword>
<name>A0AAD9XSC0_9ROSI</name>
<reference evidence="1" key="1">
    <citation type="journal article" date="2023" name="Plant J.">
        <title>Genome sequences and population genomics provide insights into the demographic history, inbreeding, and mutation load of two 'living fossil' tree species of Dipteronia.</title>
        <authorList>
            <person name="Feng Y."/>
            <person name="Comes H.P."/>
            <person name="Chen J."/>
            <person name="Zhu S."/>
            <person name="Lu R."/>
            <person name="Zhang X."/>
            <person name="Li P."/>
            <person name="Qiu J."/>
            <person name="Olsen K.M."/>
            <person name="Qiu Y."/>
        </authorList>
    </citation>
    <scope>NUCLEOTIDE SEQUENCE</scope>
    <source>
        <strain evidence="1">KIB01</strain>
    </source>
</reference>
<accession>A0AAD9XSC0</accession>
<gene>
    <name evidence="1" type="ORF">Ddye_003107</name>
</gene>
<feature type="non-terminal residue" evidence="1">
    <location>
        <position position="89"/>
    </location>
</feature>
<proteinExistence type="predicted"/>
<protein>
    <submittedName>
        <fullName evidence="1">Uncharacterized protein</fullName>
    </submittedName>
</protein>
<organism evidence="1 2">
    <name type="scientific">Dipteronia dyeriana</name>
    <dbReference type="NCBI Taxonomy" id="168575"/>
    <lineage>
        <taxon>Eukaryota</taxon>
        <taxon>Viridiplantae</taxon>
        <taxon>Streptophyta</taxon>
        <taxon>Embryophyta</taxon>
        <taxon>Tracheophyta</taxon>
        <taxon>Spermatophyta</taxon>
        <taxon>Magnoliopsida</taxon>
        <taxon>eudicotyledons</taxon>
        <taxon>Gunneridae</taxon>
        <taxon>Pentapetalae</taxon>
        <taxon>rosids</taxon>
        <taxon>malvids</taxon>
        <taxon>Sapindales</taxon>
        <taxon>Sapindaceae</taxon>
        <taxon>Hippocastanoideae</taxon>
        <taxon>Acereae</taxon>
        <taxon>Dipteronia</taxon>
    </lineage>
</organism>
<evidence type="ECO:0000313" key="1">
    <source>
        <dbReference type="EMBL" id="KAK2664533.1"/>
    </source>
</evidence>
<dbReference type="AlphaFoldDB" id="A0AAD9XSC0"/>
<dbReference type="EMBL" id="JANJYI010000001">
    <property type="protein sequence ID" value="KAK2664533.1"/>
    <property type="molecule type" value="Genomic_DNA"/>
</dbReference>
<evidence type="ECO:0000313" key="2">
    <source>
        <dbReference type="Proteomes" id="UP001280121"/>
    </source>
</evidence>
<dbReference type="Proteomes" id="UP001280121">
    <property type="component" value="Unassembled WGS sequence"/>
</dbReference>
<sequence length="89" mass="9945">MSFSRLLFLGSLPFRSHKPPPFSSIRFRRQGSSAAFDTVTDADTPNTPLQSLPTEDIRTVVGHGCPHLFYKVVNSAKKLRAHVHLNEVN</sequence>